<organism evidence="2">
    <name type="scientific">uncultured Caudovirales phage</name>
    <dbReference type="NCBI Taxonomy" id="2100421"/>
    <lineage>
        <taxon>Viruses</taxon>
        <taxon>Duplodnaviria</taxon>
        <taxon>Heunggongvirae</taxon>
        <taxon>Uroviricota</taxon>
        <taxon>Caudoviricetes</taxon>
        <taxon>Peduoviridae</taxon>
        <taxon>Maltschvirus</taxon>
        <taxon>Maltschvirus maltsch</taxon>
    </lineage>
</organism>
<feature type="transmembrane region" description="Helical" evidence="1">
    <location>
        <begin position="50"/>
        <end position="77"/>
    </location>
</feature>
<evidence type="ECO:0000256" key="1">
    <source>
        <dbReference type="SAM" id="Phobius"/>
    </source>
</evidence>
<dbReference type="EMBL" id="LR796722">
    <property type="protein sequence ID" value="CAB4162067.1"/>
    <property type="molecule type" value="Genomic_DNA"/>
</dbReference>
<evidence type="ECO:0000313" key="2">
    <source>
        <dbReference type="EMBL" id="CAB4162067.1"/>
    </source>
</evidence>
<sequence>MTANSTKTGMLQNAIRHSARRQALAQKTSSDMIRVKHSRRYTNEQLKARLIVFIGVVLAATFCFSVFGMLYALIFVTQPLGDQAPNDRAFIELLSTLTIFLTGALGSVLASNGLKDKPKSPEDTPKVERDS</sequence>
<gene>
    <name evidence="2" type="ORF">UFOVP794_18</name>
</gene>
<accession>A0A6J5NSS2</accession>
<name>A0A6J5NSS2_9CAUD</name>
<proteinExistence type="predicted"/>
<keyword evidence="1" id="KW-1133">Transmembrane helix</keyword>
<keyword evidence="1" id="KW-0472">Membrane</keyword>
<keyword evidence="1" id="KW-0812">Transmembrane</keyword>
<protein>
    <submittedName>
        <fullName evidence="2">Uncharacterized protein</fullName>
    </submittedName>
</protein>
<reference evidence="2" key="1">
    <citation type="submission" date="2020-04" db="EMBL/GenBank/DDBJ databases">
        <authorList>
            <person name="Chiriac C."/>
            <person name="Salcher M."/>
            <person name="Ghai R."/>
            <person name="Kavagutti S V."/>
        </authorList>
    </citation>
    <scope>NUCLEOTIDE SEQUENCE</scope>
</reference>
<feature type="transmembrane region" description="Helical" evidence="1">
    <location>
        <begin position="89"/>
        <end position="110"/>
    </location>
</feature>